<dbReference type="eggNOG" id="KOG4177">
    <property type="taxonomic scope" value="Eukaryota"/>
</dbReference>
<evidence type="ECO:0000256" key="2">
    <source>
        <dbReference type="ARBA" id="ARBA00023043"/>
    </source>
</evidence>
<feature type="repeat" description="ANK" evidence="3">
    <location>
        <begin position="248"/>
        <end position="280"/>
    </location>
</feature>
<dbReference type="STRING" id="126957.T1INI6"/>
<dbReference type="InterPro" id="IPR002110">
    <property type="entry name" value="Ankyrin_rpt"/>
</dbReference>
<dbReference type="InterPro" id="IPR050745">
    <property type="entry name" value="Multifunctional_regulatory"/>
</dbReference>
<dbReference type="EMBL" id="JH431176">
    <property type="status" value="NOT_ANNOTATED_CDS"/>
    <property type="molecule type" value="Genomic_DNA"/>
</dbReference>
<dbReference type="SUPFAM" id="SSF48403">
    <property type="entry name" value="Ankyrin repeat"/>
    <property type="match status" value="1"/>
</dbReference>
<dbReference type="Proteomes" id="UP000014500">
    <property type="component" value="Unassembled WGS sequence"/>
</dbReference>
<dbReference type="PROSITE" id="PS50225">
    <property type="entry name" value="SOCS"/>
    <property type="match status" value="1"/>
</dbReference>
<dbReference type="PANTHER" id="PTHR24189:SF50">
    <property type="entry name" value="ANKYRIN REPEAT AND SOCS BOX PROTEIN 2"/>
    <property type="match status" value="1"/>
</dbReference>
<dbReference type="InterPro" id="IPR036036">
    <property type="entry name" value="SOCS_box-like_dom_sf"/>
</dbReference>
<keyword evidence="4" id="KW-1133">Transmembrane helix</keyword>
<dbReference type="SUPFAM" id="SSF158235">
    <property type="entry name" value="SOCS box-like"/>
    <property type="match status" value="1"/>
</dbReference>
<evidence type="ECO:0000256" key="4">
    <source>
        <dbReference type="SAM" id="Phobius"/>
    </source>
</evidence>
<dbReference type="SMART" id="SM00248">
    <property type="entry name" value="ANK"/>
    <property type="match status" value="5"/>
</dbReference>
<name>T1INI6_STRMM</name>
<evidence type="ECO:0000313" key="6">
    <source>
        <dbReference type="EnsemblMetazoa" id="SMAR002565-PA"/>
    </source>
</evidence>
<feature type="domain" description="SOCS box" evidence="5">
    <location>
        <begin position="405"/>
        <end position="447"/>
    </location>
</feature>
<dbReference type="PROSITE" id="PS50088">
    <property type="entry name" value="ANK_REPEAT"/>
    <property type="match status" value="3"/>
</dbReference>
<accession>T1INI6</accession>
<dbReference type="SMART" id="SM00969">
    <property type="entry name" value="SOCS_box"/>
    <property type="match status" value="1"/>
</dbReference>
<keyword evidence="4" id="KW-0812">Transmembrane</keyword>
<proteinExistence type="predicted"/>
<keyword evidence="7" id="KW-1185">Reference proteome</keyword>
<feature type="repeat" description="ANK" evidence="3">
    <location>
        <begin position="211"/>
        <end position="243"/>
    </location>
</feature>
<dbReference type="PANTHER" id="PTHR24189">
    <property type="entry name" value="MYOTROPHIN"/>
    <property type="match status" value="1"/>
</dbReference>
<dbReference type="Gene3D" id="1.25.40.20">
    <property type="entry name" value="Ankyrin repeat-containing domain"/>
    <property type="match status" value="1"/>
</dbReference>
<protein>
    <recommendedName>
        <fullName evidence="5">SOCS box domain-containing protein</fullName>
    </recommendedName>
</protein>
<dbReference type="HOGENOM" id="CLU_605984_0_0_1"/>
<dbReference type="GO" id="GO:0035556">
    <property type="term" value="P:intracellular signal transduction"/>
    <property type="evidence" value="ECO:0007669"/>
    <property type="project" value="InterPro"/>
</dbReference>
<evidence type="ECO:0000313" key="7">
    <source>
        <dbReference type="Proteomes" id="UP000014500"/>
    </source>
</evidence>
<feature type="transmembrane region" description="Helical" evidence="4">
    <location>
        <begin position="59"/>
        <end position="86"/>
    </location>
</feature>
<keyword evidence="2 3" id="KW-0040">ANK repeat</keyword>
<dbReference type="PROSITE" id="PS50297">
    <property type="entry name" value="ANK_REP_REGION"/>
    <property type="match status" value="3"/>
</dbReference>
<evidence type="ECO:0000259" key="5">
    <source>
        <dbReference type="PROSITE" id="PS50225"/>
    </source>
</evidence>
<evidence type="ECO:0000256" key="1">
    <source>
        <dbReference type="ARBA" id="ARBA00022737"/>
    </source>
</evidence>
<dbReference type="AlphaFoldDB" id="T1INI6"/>
<reference evidence="7" key="1">
    <citation type="submission" date="2011-05" db="EMBL/GenBank/DDBJ databases">
        <authorList>
            <person name="Richards S.R."/>
            <person name="Qu J."/>
            <person name="Jiang H."/>
            <person name="Jhangiani S.N."/>
            <person name="Agravi P."/>
            <person name="Goodspeed R."/>
            <person name="Gross S."/>
            <person name="Mandapat C."/>
            <person name="Jackson L."/>
            <person name="Mathew T."/>
            <person name="Pu L."/>
            <person name="Thornton R."/>
            <person name="Saada N."/>
            <person name="Wilczek-Boney K.B."/>
            <person name="Lee S."/>
            <person name="Kovar C."/>
            <person name="Wu Y."/>
            <person name="Scherer S.E."/>
            <person name="Worley K.C."/>
            <person name="Muzny D.M."/>
            <person name="Gibbs R."/>
        </authorList>
    </citation>
    <scope>NUCLEOTIDE SEQUENCE</scope>
    <source>
        <strain evidence="7">Brora</strain>
    </source>
</reference>
<dbReference type="Pfam" id="PF00023">
    <property type="entry name" value="Ank"/>
    <property type="match status" value="1"/>
</dbReference>
<organism evidence="6 7">
    <name type="scientific">Strigamia maritima</name>
    <name type="common">European centipede</name>
    <name type="synonym">Geophilus maritimus</name>
    <dbReference type="NCBI Taxonomy" id="126957"/>
    <lineage>
        <taxon>Eukaryota</taxon>
        <taxon>Metazoa</taxon>
        <taxon>Ecdysozoa</taxon>
        <taxon>Arthropoda</taxon>
        <taxon>Myriapoda</taxon>
        <taxon>Chilopoda</taxon>
        <taxon>Pleurostigmophora</taxon>
        <taxon>Geophilomorpha</taxon>
        <taxon>Linotaeniidae</taxon>
        <taxon>Strigamia</taxon>
    </lineage>
</organism>
<evidence type="ECO:0000256" key="3">
    <source>
        <dbReference type="PROSITE-ProRule" id="PRU00023"/>
    </source>
</evidence>
<keyword evidence="1" id="KW-0677">Repeat</keyword>
<dbReference type="InterPro" id="IPR036770">
    <property type="entry name" value="Ankyrin_rpt-contain_sf"/>
</dbReference>
<dbReference type="OMA" id="SCTICVF"/>
<dbReference type="InterPro" id="IPR001496">
    <property type="entry name" value="SOCS_box"/>
</dbReference>
<dbReference type="Pfam" id="PF12796">
    <property type="entry name" value="Ank_2"/>
    <property type="match status" value="1"/>
</dbReference>
<dbReference type="EnsemblMetazoa" id="SMAR002565-RA">
    <property type="protein sequence ID" value="SMAR002565-PA"/>
    <property type="gene ID" value="SMAR002565"/>
</dbReference>
<dbReference type="CDD" id="cd03716">
    <property type="entry name" value="SOCS_ASB_like"/>
    <property type="match status" value="1"/>
</dbReference>
<dbReference type="PhylomeDB" id="T1INI6"/>
<feature type="repeat" description="ANK" evidence="3">
    <location>
        <begin position="281"/>
        <end position="313"/>
    </location>
</feature>
<dbReference type="Pfam" id="PF07525">
    <property type="entry name" value="SOCS_box"/>
    <property type="match status" value="1"/>
</dbReference>
<feature type="transmembrane region" description="Helical" evidence="4">
    <location>
        <begin position="28"/>
        <end position="47"/>
    </location>
</feature>
<reference evidence="6" key="2">
    <citation type="submission" date="2015-02" db="UniProtKB">
        <authorList>
            <consortium name="EnsemblMetazoa"/>
        </authorList>
    </citation>
    <scope>IDENTIFICATION</scope>
</reference>
<keyword evidence="4" id="KW-0472">Membrane</keyword>
<sequence>MSVCWSSFRFVNKLKQPYRCIVKCGSNVFKVSIAFAILGFIFLYFFWFELHGDSLWKRALAITGIVLSSISFVLLLFSCTICVFYIRLYKVHEGSLNEISIDGEKEKSVSERREQHLVNGNLSTRSKLPIWNTGNNTNLYAPSAPPLNRLTPPLESYNHIPDWSSSGPNIKSLSMDREVVVGDLHQALRSRNLHTIQQVLSAGINVNVPLRGTTPLSLAIHTNAESATKLLLTHGADVNQMSRDHLDRLEPPLYTACRLGHESIVQILVQNDADVNKPDWYGQTSLWVAVRERRLDLVQLLLENGAKLGRVTSWSDCPLYLATKYLYFGRREIAILLVISGCDADFADGERRNSLFWALKNGDRELAYLLVMAGGRPRVGWDWGLLGAAVGQDDDFLCWMRKEMSSPPSLKRLSRLCIRKRILLLNCGVVSKFVNRLDLPRSIKEYLNLDRN</sequence>